<evidence type="ECO:0000256" key="1">
    <source>
        <dbReference type="ARBA" id="ARBA00022649"/>
    </source>
</evidence>
<evidence type="ECO:0000256" key="2">
    <source>
        <dbReference type="ARBA" id="ARBA00049988"/>
    </source>
</evidence>
<comment type="similarity">
    <text evidence="2">Belongs to the TacA antitoxin family.</text>
</comment>
<dbReference type="Proteomes" id="UP000318307">
    <property type="component" value="Unassembled WGS sequence"/>
</dbReference>
<evidence type="ECO:0000313" key="4">
    <source>
        <dbReference type="Proteomes" id="UP000318307"/>
    </source>
</evidence>
<keyword evidence="1" id="KW-1277">Toxin-antitoxin system</keyword>
<dbReference type="InterPro" id="IPR013321">
    <property type="entry name" value="Arc_rbn_hlx_hlx"/>
</dbReference>
<dbReference type="SUPFAM" id="SSF47598">
    <property type="entry name" value="Ribbon-helix-helix"/>
    <property type="match status" value="1"/>
</dbReference>
<sequence>MTTLPRITARIDSDTRNLLSTATSLSGMSSINSFVLSAAVEKAKNILEQERILKLSEQDASMLLKALDRPPIAHSRLKAAAERYESKA</sequence>
<dbReference type="PANTHER" id="PTHR35401">
    <property type="entry name" value="COPG FAMILY HELIX-TURN-HELIX PROTEIN-RELATED-RELATED"/>
    <property type="match status" value="1"/>
</dbReference>
<name>A0A562S3S1_9BACT</name>
<evidence type="ECO:0000313" key="3">
    <source>
        <dbReference type="EMBL" id="TWI75514.1"/>
    </source>
</evidence>
<gene>
    <name evidence="3" type="ORF">LZ24_00561</name>
</gene>
<protein>
    <submittedName>
        <fullName evidence="3">Uncharacterized protein (DUF1778 family)</fullName>
    </submittedName>
</protein>
<dbReference type="InterPro" id="IPR010985">
    <property type="entry name" value="Ribbon_hlx_hlx"/>
</dbReference>
<accession>A0A562S3S1</accession>
<dbReference type="RefSeq" id="WP_144682422.1">
    <property type="nucleotide sequence ID" value="NZ_VLLC01000003.1"/>
</dbReference>
<dbReference type="Pfam" id="PF08681">
    <property type="entry name" value="TacA1"/>
    <property type="match status" value="1"/>
</dbReference>
<dbReference type="Gene3D" id="1.10.1220.10">
    <property type="entry name" value="Met repressor-like"/>
    <property type="match status" value="1"/>
</dbReference>
<reference evidence="3 4" key="1">
    <citation type="submission" date="2019-07" db="EMBL/GenBank/DDBJ databases">
        <title>Genome sequencing of 100 strains of the haloalkaliphilic chemolithoautotrophic sulfur-oxidizing bacterium Thioalkalivibrio.</title>
        <authorList>
            <person name="Muyzer G."/>
        </authorList>
    </citation>
    <scope>NUCLEOTIDE SEQUENCE [LARGE SCALE GENOMIC DNA]</scope>
    <source>
        <strain evidence="3 4">ASO4-4</strain>
    </source>
</reference>
<comment type="caution">
    <text evidence="3">The sequence shown here is derived from an EMBL/GenBank/DDBJ whole genome shotgun (WGS) entry which is preliminary data.</text>
</comment>
<proteinExistence type="inferred from homology"/>
<dbReference type="AlphaFoldDB" id="A0A562S3S1"/>
<dbReference type="GO" id="GO:0006355">
    <property type="term" value="P:regulation of DNA-templated transcription"/>
    <property type="evidence" value="ECO:0007669"/>
    <property type="project" value="InterPro"/>
</dbReference>
<dbReference type="EMBL" id="VLLC01000003">
    <property type="protein sequence ID" value="TWI75514.1"/>
    <property type="molecule type" value="Genomic_DNA"/>
</dbReference>
<dbReference type="OrthoDB" id="5420978at2"/>
<keyword evidence="4" id="KW-1185">Reference proteome</keyword>
<organism evidence="3 4">
    <name type="scientific">Desulfobotulus alkaliphilus</name>
    <dbReference type="NCBI Taxonomy" id="622671"/>
    <lineage>
        <taxon>Bacteria</taxon>
        <taxon>Pseudomonadati</taxon>
        <taxon>Thermodesulfobacteriota</taxon>
        <taxon>Desulfobacteria</taxon>
        <taxon>Desulfobacterales</taxon>
        <taxon>Desulfobacteraceae</taxon>
        <taxon>Desulfobotulus</taxon>
    </lineage>
</organism>
<dbReference type="PANTHER" id="PTHR35401:SF2">
    <property type="entry name" value="ABC-TYPE TRANSPORT SYSTEM"/>
    <property type="match status" value="1"/>
</dbReference>
<dbReference type="Gene3D" id="1.20.890.30">
    <property type="entry name" value="VCA0319-like"/>
    <property type="match status" value="1"/>
</dbReference>
<dbReference type="InterPro" id="IPR014795">
    <property type="entry name" value="TacA_1-like"/>
</dbReference>